<evidence type="ECO:0000313" key="3">
    <source>
        <dbReference type="Proteomes" id="UP000245764"/>
    </source>
</evidence>
<protein>
    <submittedName>
        <fullName evidence="2">Uncharacterized protein</fullName>
    </submittedName>
</protein>
<feature type="compositionally biased region" description="Polar residues" evidence="1">
    <location>
        <begin position="261"/>
        <end position="276"/>
    </location>
</feature>
<feature type="region of interest" description="Disordered" evidence="1">
    <location>
        <begin position="254"/>
        <end position="276"/>
    </location>
</feature>
<evidence type="ECO:0000313" key="2">
    <source>
        <dbReference type="EMBL" id="SMR60566.1"/>
    </source>
</evidence>
<evidence type="ECO:0000256" key="1">
    <source>
        <dbReference type="SAM" id="MobiDB-lite"/>
    </source>
</evidence>
<gene>
    <name evidence="2" type="ORF">ZT1E4_G10531</name>
</gene>
<dbReference type="AlphaFoldDB" id="A0A2H1H432"/>
<dbReference type="Proteomes" id="UP000245764">
    <property type="component" value="Chromosome 11"/>
</dbReference>
<sequence length="276" mass="31623">MSADADVADAVIKQQHAVIVQQQALIDEQRRVIERLHRAQRLLPPPPPTTLHPLIRRAITSHLVPDPDEFDLIVCSRVSTARDAGGRERLRKLRVSNLELLQRRMLWGSTTNEPRMREAYSYADAMSTSYEFTMERLGAAQIPLFGTIDACVRAGRPVLLLIRSIDGLCRTENLISFFSYWRRRGAVMFIQIYQRFHQNNEIHRHRFAADDMQYSEIMNGKISAVMNADDFITATPSGQQAAYLDLLTKITDSKPREDSSWKNGNRNSLQRGHYNT</sequence>
<accession>A0A2H1H432</accession>
<name>A0A2H1H432_ZYMTR</name>
<dbReference type="EMBL" id="LT854263">
    <property type="protein sequence ID" value="SMR60566.1"/>
    <property type="molecule type" value="Genomic_DNA"/>
</dbReference>
<organism evidence="2 3">
    <name type="scientific">Zymoseptoria tritici ST99CH_1E4</name>
    <dbReference type="NCBI Taxonomy" id="1276532"/>
    <lineage>
        <taxon>Eukaryota</taxon>
        <taxon>Fungi</taxon>
        <taxon>Dikarya</taxon>
        <taxon>Ascomycota</taxon>
        <taxon>Pezizomycotina</taxon>
        <taxon>Dothideomycetes</taxon>
        <taxon>Dothideomycetidae</taxon>
        <taxon>Mycosphaerellales</taxon>
        <taxon>Mycosphaerellaceae</taxon>
        <taxon>Zymoseptoria</taxon>
    </lineage>
</organism>
<reference evidence="3" key="1">
    <citation type="submission" date="2017-05" db="EMBL/GenBank/DDBJ databases">
        <authorList>
            <person name="Song R."/>
            <person name="Chenine A.L."/>
            <person name="Ruprecht R.M."/>
        </authorList>
    </citation>
    <scope>NUCLEOTIDE SEQUENCE [LARGE SCALE GENOMIC DNA]</scope>
</reference>
<proteinExistence type="predicted"/>